<reference evidence="5" key="1">
    <citation type="submission" date="2015-07" db="EMBL/GenBank/DDBJ databases">
        <authorList>
            <consortium name="Consortium for Microbial Forensics and Genomics (microFORGE)"/>
            <person name="Knight B.M."/>
            <person name="Roberts D.P."/>
            <person name="Lin D."/>
            <person name="Hari K."/>
            <person name="Fletcher J."/>
            <person name="Melcher U."/>
            <person name="Blagden T."/>
            <person name="Winegar R.A."/>
        </authorList>
    </citation>
    <scope>NUCLEOTIDE SEQUENCE [LARGE SCALE GENOMIC DNA]</scope>
    <source>
        <strain evidence="5">DSM 23493</strain>
    </source>
</reference>
<proteinExistence type="inferred from homology"/>
<comment type="caution">
    <text evidence="4">The sequence shown here is derived from an EMBL/GenBank/DDBJ whole genome shotgun (WGS) entry which is preliminary data.</text>
</comment>
<dbReference type="GO" id="GO:0005886">
    <property type="term" value="C:plasma membrane"/>
    <property type="evidence" value="ECO:0007669"/>
    <property type="project" value="TreeGrafter"/>
</dbReference>
<evidence type="ECO:0000313" key="5">
    <source>
        <dbReference type="Proteomes" id="UP000037326"/>
    </source>
</evidence>
<accession>A0A0K9F9L4</accession>
<dbReference type="PANTHER" id="PTHR42709:SF9">
    <property type="entry name" value="ALKALINE PHOSPHATASE LIKE PROTEIN"/>
    <property type="match status" value="1"/>
</dbReference>
<keyword evidence="2" id="KW-0472">Membrane</keyword>
<dbReference type="AlphaFoldDB" id="A0A0K9F9L4"/>
<keyword evidence="2" id="KW-0812">Transmembrane</keyword>
<dbReference type="Proteomes" id="UP000037326">
    <property type="component" value="Unassembled WGS sequence"/>
</dbReference>
<evidence type="ECO:0000256" key="1">
    <source>
        <dbReference type="ARBA" id="ARBA00010792"/>
    </source>
</evidence>
<dbReference type="Pfam" id="PF09335">
    <property type="entry name" value="VTT_dom"/>
    <property type="match status" value="1"/>
</dbReference>
<dbReference type="PATRIC" id="fig|582475.4.peg.45"/>
<dbReference type="RefSeq" id="WP_049663756.1">
    <property type="nucleotide sequence ID" value="NZ_JBIVOC010000011.1"/>
</dbReference>
<feature type="transmembrane region" description="Helical" evidence="2">
    <location>
        <begin position="99"/>
        <end position="115"/>
    </location>
</feature>
<feature type="transmembrane region" description="Helical" evidence="2">
    <location>
        <begin position="135"/>
        <end position="157"/>
    </location>
</feature>
<name>A0A0K9F9L4_9BACI</name>
<evidence type="ECO:0000259" key="3">
    <source>
        <dbReference type="Pfam" id="PF09335"/>
    </source>
</evidence>
<dbReference type="InterPro" id="IPR051311">
    <property type="entry name" value="DedA_domain"/>
</dbReference>
<comment type="similarity">
    <text evidence="1">Belongs to the DedA family.</text>
</comment>
<keyword evidence="2" id="KW-1133">Transmembrane helix</keyword>
<evidence type="ECO:0000256" key="2">
    <source>
        <dbReference type="SAM" id="Phobius"/>
    </source>
</evidence>
<dbReference type="InterPro" id="IPR032816">
    <property type="entry name" value="VTT_dom"/>
</dbReference>
<dbReference type="EMBL" id="LFXJ01000005">
    <property type="protein sequence ID" value="KMY31299.1"/>
    <property type="molecule type" value="Genomic_DNA"/>
</dbReference>
<dbReference type="PANTHER" id="PTHR42709">
    <property type="entry name" value="ALKALINE PHOSPHATASE LIKE PROTEIN"/>
    <property type="match status" value="1"/>
</dbReference>
<gene>
    <name evidence="4" type="ORF">ACZ11_03285</name>
</gene>
<evidence type="ECO:0000313" key="4">
    <source>
        <dbReference type="EMBL" id="KMY31299.1"/>
    </source>
</evidence>
<dbReference type="GeneID" id="96597339"/>
<feature type="transmembrane region" description="Helical" evidence="2">
    <location>
        <begin position="49"/>
        <end position="71"/>
    </location>
</feature>
<feature type="domain" description="VTT" evidence="3">
    <location>
        <begin position="29"/>
        <end position="155"/>
    </location>
</feature>
<organism evidence="4 5">
    <name type="scientific">Lysinibacillus xylanilyticus</name>
    <dbReference type="NCBI Taxonomy" id="582475"/>
    <lineage>
        <taxon>Bacteria</taxon>
        <taxon>Bacillati</taxon>
        <taxon>Bacillota</taxon>
        <taxon>Bacilli</taxon>
        <taxon>Bacillales</taxon>
        <taxon>Bacillaceae</taxon>
        <taxon>Lysinibacillus</taxon>
    </lineage>
</organism>
<dbReference type="OrthoDB" id="9782291at2"/>
<sequence>MEFISSFISQYGYLAIFLLLSLGIIGLPIPDEILMTFVGFMCQEGHLNYFLSIFLSFLGSSIGMIISYLIGNKLGKPIILKYGKWIGLNNKRFIKVERWFHRFGPWTIIIGYYVPGIRHVTSYMSGITQMKFRTYLAFACFGSLTWVIIFISIGYFLGVTI</sequence>
<feature type="transmembrane region" description="Helical" evidence="2">
    <location>
        <begin position="12"/>
        <end position="29"/>
    </location>
</feature>
<protein>
    <submittedName>
        <fullName evidence="4">Membrane protein</fullName>
    </submittedName>
</protein>